<evidence type="ECO:0000313" key="1">
    <source>
        <dbReference type="EMBL" id="SDK02518.1"/>
    </source>
</evidence>
<reference evidence="1 2" key="1">
    <citation type="submission" date="2016-10" db="EMBL/GenBank/DDBJ databases">
        <authorList>
            <person name="de Groot N.N."/>
        </authorList>
    </citation>
    <scope>NUCLEOTIDE SEQUENCE [LARGE SCALE GENOMIC DNA]</scope>
    <source>
        <strain evidence="1 2">DSM 25186</strain>
    </source>
</reference>
<accession>A0A1G8YI84</accession>
<organism evidence="1 2">
    <name type="scientific">Catalinimonas alkaloidigena</name>
    <dbReference type="NCBI Taxonomy" id="1075417"/>
    <lineage>
        <taxon>Bacteria</taxon>
        <taxon>Pseudomonadati</taxon>
        <taxon>Bacteroidota</taxon>
        <taxon>Cytophagia</taxon>
        <taxon>Cytophagales</taxon>
        <taxon>Catalimonadaceae</taxon>
        <taxon>Catalinimonas</taxon>
    </lineage>
</organism>
<keyword evidence="2" id="KW-1185">Reference proteome</keyword>
<proteinExistence type="predicted"/>
<dbReference type="Proteomes" id="UP000198510">
    <property type="component" value="Unassembled WGS sequence"/>
</dbReference>
<dbReference type="AlphaFoldDB" id="A0A1G8YI84"/>
<protein>
    <submittedName>
        <fullName evidence="1">Uncharacterized protein</fullName>
    </submittedName>
</protein>
<name>A0A1G8YI84_9BACT</name>
<evidence type="ECO:0000313" key="2">
    <source>
        <dbReference type="Proteomes" id="UP000198510"/>
    </source>
</evidence>
<sequence length="45" mass="4995">MILFVISQLVRTAERTQGSQHFCRTIQIRTAPPSNSGTVMVKFSG</sequence>
<gene>
    <name evidence="1" type="ORF">SAMN05421823_101682</name>
</gene>
<dbReference type="EMBL" id="FNFO01000001">
    <property type="protein sequence ID" value="SDK02518.1"/>
    <property type="molecule type" value="Genomic_DNA"/>
</dbReference>